<accession>A0ABU7RD81</accession>
<gene>
    <name evidence="9" type="ORF">V2H41_01500</name>
</gene>
<evidence type="ECO:0000256" key="7">
    <source>
        <dbReference type="SAM" id="Phobius"/>
    </source>
</evidence>
<dbReference type="InterPro" id="IPR003838">
    <property type="entry name" value="ABC3_permease_C"/>
</dbReference>
<dbReference type="RefSeq" id="WP_330973344.1">
    <property type="nucleotide sequence ID" value="NZ_JAZGLY010000001.1"/>
</dbReference>
<evidence type="ECO:0000313" key="9">
    <source>
        <dbReference type="EMBL" id="MEE6185938.1"/>
    </source>
</evidence>
<comment type="caution">
    <text evidence="9">The sequence shown here is derived from an EMBL/GenBank/DDBJ whole genome shotgun (WGS) entry which is preliminary data.</text>
</comment>
<feature type="transmembrane region" description="Helical" evidence="7">
    <location>
        <begin position="21"/>
        <end position="44"/>
    </location>
</feature>
<reference evidence="9 10" key="1">
    <citation type="submission" date="2024-01" db="EMBL/GenBank/DDBJ databases">
        <title>Niabella digestum sp. nov., isolated from waste digestion system.</title>
        <authorList>
            <person name="Zhang L."/>
        </authorList>
    </citation>
    <scope>NUCLEOTIDE SEQUENCE [LARGE SCALE GENOMIC DNA]</scope>
    <source>
        <strain evidence="9 10">A18</strain>
    </source>
</reference>
<sequence>MYTLFAWRYFKAKKSTNVINIISWICIVAIVVGTASLILVLSVFNGFEGLVKSLYASFYPDIRVGAPSGKIITISEEQLNQLRNVKGVADFSLVIEEKAIIQNKANQAIVHLKGVDDRYKTTTSVSEFVYSGKYDIGTASRPKLFLGVGIESALGIRAGNNANPLMIYVPRKSRTEHFDEFESISSDTIHTSGSFMIQQDFDNKYAMVNGAYLKKAMQLDENEYSAVEIAVNDPAKVDAIAREIATVFEGYKVQTRYQQNESLYAIMNLERWLFYAVLSIILIVAAFNMVGALTMLVLEKQKDISILNALGADKNFILKIFLGEGFLLAFIGGIIGMLIALVLIILQINYHLVPLEGGSFLIDYFPVEPRIGDFFLVALTVIVVSFLASWFPAVKASRQVISLRSE</sequence>
<evidence type="ECO:0000256" key="5">
    <source>
        <dbReference type="ARBA" id="ARBA00022989"/>
    </source>
</evidence>
<evidence type="ECO:0000256" key="6">
    <source>
        <dbReference type="ARBA" id="ARBA00023136"/>
    </source>
</evidence>
<proteinExistence type="inferred from homology"/>
<evidence type="ECO:0000256" key="2">
    <source>
        <dbReference type="ARBA" id="ARBA00005236"/>
    </source>
</evidence>
<feature type="transmembrane region" description="Helical" evidence="7">
    <location>
        <begin position="326"/>
        <end position="348"/>
    </location>
</feature>
<keyword evidence="5 7" id="KW-1133">Transmembrane helix</keyword>
<dbReference type="Proteomes" id="UP001357452">
    <property type="component" value="Unassembled WGS sequence"/>
</dbReference>
<name>A0ABU7RD81_9BACT</name>
<keyword evidence="10" id="KW-1185">Reference proteome</keyword>
<dbReference type="InterPro" id="IPR051447">
    <property type="entry name" value="Lipoprotein-release_system"/>
</dbReference>
<evidence type="ECO:0000259" key="8">
    <source>
        <dbReference type="Pfam" id="PF02687"/>
    </source>
</evidence>
<evidence type="ECO:0000256" key="1">
    <source>
        <dbReference type="ARBA" id="ARBA00004651"/>
    </source>
</evidence>
<evidence type="ECO:0000256" key="3">
    <source>
        <dbReference type="ARBA" id="ARBA00022475"/>
    </source>
</evidence>
<dbReference type="PANTHER" id="PTHR30489:SF0">
    <property type="entry name" value="LIPOPROTEIN-RELEASING SYSTEM TRANSMEMBRANE PROTEIN LOLE"/>
    <property type="match status" value="1"/>
</dbReference>
<keyword evidence="4 7" id="KW-0812">Transmembrane</keyword>
<feature type="domain" description="ABC3 transporter permease C-terminal" evidence="8">
    <location>
        <begin position="277"/>
        <end position="399"/>
    </location>
</feature>
<protein>
    <submittedName>
        <fullName evidence="9">FtsX-like permease family protein</fullName>
    </submittedName>
</protein>
<feature type="transmembrane region" description="Helical" evidence="7">
    <location>
        <begin position="374"/>
        <end position="394"/>
    </location>
</feature>
<dbReference type="Pfam" id="PF02687">
    <property type="entry name" value="FtsX"/>
    <property type="match status" value="1"/>
</dbReference>
<keyword evidence="6 7" id="KW-0472">Membrane</keyword>
<feature type="transmembrane region" description="Helical" evidence="7">
    <location>
        <begin position="272"/>
        <end position="298"/>
    </location>
</feature>
<dbReference type="EMBL" id="JAZGLY010000001">
    <property type="protein sequence ID" value="MEE6185938.1"/>
    <property type="molecule type" value="Genomic_DNA"/>
</dbReference>
<organism evidence="9 10">
    <name type="scientific">Niabella digestorum</name>
    <dbReference type="NCBI Taxonomy" id="3117701"/>
    <lineage>
        <taxon>Bacteria</taxon>
        <taxon>Pseudomonadati</taxon>
        <taxon>Bacteroidota</taxon>
        <taxon>Chitinophagia</taxon>
        <taxon>Chitinophagales</taxon>
        <taxon>Chitinophagaceae</taxon>
        <taxon>Niabella</taxon>
    </lineage>
</organism>
<comment type="similarity">
    <text evidence="2">Belongs to the ABC-4 integral membrane protein family. LolC/E subfamily.</text>
</comment>
<comment type="subcellular location">
    <subcellularLocation>
        <location evidence="1">Cell membrane</location>
        <topology evidence="1">Multi-pass membrane protein</topology>
    </subcellularLocation>
</comment>
<dbReference type="PANTHER" id="PTHR30489">
    <property type="entry name" value="LIPOPROTEIN-RELEASING SYSTEM TRANSMEMBRANE PROTEIN LOLE"/>
    <property type="match status" value="1"/>
</dbReference>
<evidence type="ECO:0000313" key="10">
    <source>
        <dbReference type="Proteomes" id="UP001357452"/>
    </source>
</evidence>
<keyword evidence="3" id="KW-1003">Cell membrane</keyword>
<evidence type="ECO:0000256" key="4">
    <source>
        <dbReference type="ARBA" id="ARBA00022692"/>
    </source>
</evidence>